<feature type="compositionally biased region" description="Low complexity" evidence="1">
    <location>
        <begin position="226"/>
        <end position="270"/>
    </location>
</feature>
<dbReference type="InParanoid" id="A0A1Y2FLS4"/>
<feature type="region of interest" description="Disordered" evidence="1">
    <location>
        <begin position="215"/>
        <end position="362"/>
    </location>
</feature>
<organism evidence="3 4">
    <name type="scientific">Leucosporidium creatinivorum</name>
    <dbReference type="NCBI Taxonomy" id="106004"/>
    <lineage>
        <taxon>Eukaryota</taxon>
        <taxon>Fungi</taxon>
        <taxon>Dikarya</taxon>
        <taxon>Basidiomycota</taxon>
        <taxon>Pucciniomycotina</taxon>
        <taxon>Microbotryomycetes</taxon>
        <taxon>Leucosporidiales</taxon>
        <taxon>Leucosporidium</taxon>
    </lineage>
</organism>
<feature type="region of interest" description="Disordered" evidence="1">
    <location>
        <begin position="124"/>
        <end position="163"/>
    </location>
</feature>
<feature type="region of interest" description="Disordered" evidence="1">
    <location>
        <begin position="177"/>
        <end position="197"/>
    </location>
</feature>
<feature type="compositionally biased region" description="Pro residues" evidence="1">
    <location>
        <begin position="275"/>
        <end position="291"/>
    </location>
</feature>
<evidence type="ECO:0000313" key="3">
    <source>
        <dbReference type="EMBL" id="ORY84166.1"/>
    </source>
</evidence>
<dbReference type="AlphaFoldDB" id="A0A1Y2FLS4"/>
<evidence type="ECO:0000256" key="1">
    <source>
        <dbReference type="SAM" id="MobiDB-lite"/>
    </source>
</evidence>
<dbReference type="EMBL" id="MCGR01000018">
    <property type="protein sequence ID" value="ORY84166.1"/>
    <property type="molecule type" value="Genomic_DNA"/>
</dbReference>
<feature type="transmembrane region" description="Helical" evidence="2">
    <location>
        <begin position="85"/>
        <end position="106"/>
    </location>
</feature>
<evidence type="ECO:0000313" key="4">
    <source>
        <dbReference type="Proteomes" id="UP000193467"/>
    </source>
</evidence>
<protein>
    <submittedName>
        <fullName evidence="3">Uncharacterized protein</fullName>
    </submittedName>
</protein>
<gene>
    <name evidence="3" type="ORF">BCR35DRAFT_340185</name>
</gene>
<name>A0A1Y2FLS4_9BASI</name>
<dbReference type="Proteomes" id="UP000193467">
    <property type="component" value="Unassembled WGS sequence"/>
</dbReference>
<feature type="compositionally biased region" description="Pro residues" evidence="1">
    <location>
        <begin position="345"/>
        <end position="355"/>
    </location>
</feature>
<accession>A0A1Y2FLS4</accession>
<dbReference type="STRING" id="106004.A0A1Y2FLS4"/>
<feature type="compositionally biased region" description="Basic residues" evidence="1">
    <location>
        <begin position="401"/>
        <end position="412"/>
    </location>
</feature>
<sequence>MAALAAFAGGLPIWAGFQMIVQGRGEQTIVELEGLAGVAAAAIVLLVFTVVIFRASANKLVYTSMASLLVLQSAESLFWTVDDGWTWLLSLPLGNAYLLVLLLVTLPTASQAPPPLQTFPTLESYTTLPSPNSSPRSKTVALPPAPPAPQEEEALDTLGSRWSVETDKKKGLKTILKNAAPAARRGGHRRGGTEGGEGECAMVMLDLQGLKEAKKDSVHFSPTPQPEVYPQQQQPAPLAPNPSFRSLLRSPSSTVAGSLAHSPDSSVSSSNGPTVFPPPQPQPRPQPPPRAPPRRSRTYPPMPILPTPPPLAPSLPARQQQDYQLPLHPAPEGNSFHLYTSSPSQPHPYPSPPPNRLVNPYSPVFPRLEHHELELRDFVRGAGLQRAASSSSSLIDPAVQRGRKKVAWKRPE</sequence>
<comment type="caution">
    <text evidence="3">The sequence shown here is derived from an EMBL/GenBank/DDBJ whole genome shotgun (WGS) entry which is preliminary data.</text>
</comment>
<feature type="compositionally biased region" description="Pro residues" evidence="1">
    <location>
        <begin position="300"/>
        <end position="313"/>
    </location>
</feature>
<keyword evidence="2" id="KW-1133">Transmembrane helix</keyword>
<keyword evidence="4" id="KW-1185">Reference proteome</keyword>
<feature type="compositionally biased region" description="Polar residues" evidence="1">
    <location>
        <begin position="124"/>
        <end position="137"/>
    </location>
</feature>
<feature type="region of interest" description="Disordered" evidence="1">
    <location>
        <begin position="386"/>
        <end position="412"/>
    </location>
</feature>
<keyword evidence="2" id="KW-0472">Membrane</keyword>
<keyword evidence="2" id="KW-0812">Transmembrane</keyword>
<evidence type="ECO:0000256" key="2">
    <source>
        <dbReference type="SAM" id="Phobius"/>
    </source>
</evidence>
<feature type="transmembrane region" description="Helical" evidence="2">
    <location>
        <begin position="35"/>
        <end position="53"/>
    </location>
</feature>
<reference evidence="3 4" key="1">
    <citation type="submission" date="2016-07" db="EMBL/GenBank/DDBJ databases">
        <title>Pervasive Adenine N6-methylation of Active Genes in Fungi.</title>
        <authorList>
            <consortium name="DOE Joint Genome Institute"/>
            <person name="Mondo S.J."/>
            <person name="Dannebaum R.O."/>
            <person name="Kuo R.C."/>
            <person name="Labutti K."/>
            <person name="Haridas S."/>
            <person name="Kuo A."/>
            <person name="Salamov A."/>
            <person name="Ahrendt S.R."/>
            <person name="Lipzen A."/>
            <person name="Sullivan W."/>
            <person name="Andreopoulos W.B."/>
            <person name="Clum A."/>
            <person name="Lindquist E."/>
            <person name="Daum C."/>
            <person name="Ramamoorthy G.K."/>
            <person name="Gryganskyi A."/>
            <person name="Culley D."/>
            <person name="Magnuson J.K."/>
            <person name="James T.Y."/>
            <person name="O'Malley M.A."/>
            <person name="Stajich J.E."/>
            <person name="Spatafora J.W."/>
            <person name="Visel A."/>
            <person name="Grigoriev I.V."/>
        </authorList>
    </citation>
    <scope>NUCLEOTIDE SEQUENCE [LARGE SCALE GENOMIC DNA]</scope>
    <source>
        <strain evidence="3 4">62-1032</strain>
    </source>
</reference>
<proteinExistence type="predicted"/>